<feature type="domain" description="Methyltransferase" evidence="1">
    <location>
        <begin position="48"/>
        <end position="135"/>
    </location>
</feature>
<keyword evidence="3" id="KW-1185">Reference proteome</keyword>
<evidence type="ECO:0000313" key="3">
    <source>
        <dbReference type="Proteomes" id="UP000334923"/>
    </source>
</evidence>
<protein>
    <submittedName>
        <fullName evidence="2">dTDP-3-amino-3,4, 6-trideoxy-alpha-D-glucopyranose</fullName>
        <ecNumber evidence="2">2.1.1.234</ecNumber>
    </submittedName>
</protein>
<dbReference type="OrthoDB" id="9765084at2"/>
<accession>A0A5E6MF49</accession>
<keyword evidence="2" id="KW-0489">Methyltransferase</keyword>
<dbReference type="AlphaFoldDB" id="A0A5E6MF49"/>
<name>A0A5E6MF49_9BACT</name>
<dbReference type="Proteomes" id="UP000334923">
    <property type="component" value="Unassembled WGS sequence"/>
</dbReference>
<dbReference type="Pfam" id="PF13649">
    <property type="entry name" value="Methyltransf_25"/>
    <property type="match status" value="1"/>
</dbReference>
<keyword evidence="2" id="KW-0808">Transferase</keyword>
<evidence type="ECO:0000259" key="1">
    <source>
        <dbReference type="Pfam" id="PF13649"/>
    </source>
</evidence>
<dbReference type="SUPFAM" id="SSF53335">
    <property type="entry name" value="S-adenosyl-L-methionine-dependent methyltransferases"/>
    <property type="match status" value="1"/>
</dbReference>
<dbReference type="GO" id="GO:0032259">
    <property type="term" value="P:methylation"/>
    <property type="evidence" value="ECO:0007669"/>
    <property type="project" value="UniProtKB-KW"/>
</dbReference>
<proteinExistence type="predicted"/>
<dbReference type="EC" id="2.1.1.234" evidence="2"/>
<dbReference type="InterPro" id="IPR029063">
    <property type="entry name" value="SAM-dependent_MTases_sf"/>
</dbReference>
<dbReference type="CDD" id="cd02440">
    <property type="entry name" value="AdoMet_MTases"/>
    <property type="match status" value="1"/>
</dbReference>
<sequence length="252" mass="27873">MRPFGMNSFAGKRLLALVRGEDYAHAGEEEAIDRVFENLPKRSGQWLLDVGCGRGGTANYVRRGGWGRVVGIDRDGDSLAYARSRYPEVVFAAGDVCEVRRLVSQRFALVYMFNAFYAFEAQREALAALRQVAEEGAGLRIFDYLDRGGLRHNPLIVNGRRIIPHPIERESISGTLEATGWKLVSAEDLHQEYGRWYASLLSRIEARASEIVAVGGEEALDQLRAVYRGILSKIEQGLLGGVLLSSVAVDPC</sequence>
<evidence type="ECO:0000313" key="2">
    <source>
        <dbReference type="EMBL" id="VVM06871.1"/>
    </source>
</evidence>
<organism evidence="2 3">
    <name type="scientific">Methylacidimicrobium tartarophylax</name>
    <dbReference type="NCBI Taxonomy" id="1041768"/>
    <lineage>
        <taxon>Bacteria</taxon>
        <taxon>Pseudomonadati</taxon>
        <taxon>Verrucomicrobiota</taxon>
        <taxon>Methylacidimicrobium</taxon>
    </lineage>
</organism>
<dbReference type="InterPro" id="IPR041698">
    <property type="entry name" value="Methyltransf_25"/>
</dbReference>
<dbReference type="Gene3D" id="3.40.50.150">
    <property type="entry name" value="Vaccinia Virus protein VP39"/>
    <property type="match status" value="1"/>
</dbReference>
<gene>
    <name evidence="2" type="primary">desVI</name>
    <name evidence="2" type="ORF">MAMT_01440</name>
</gene>
<reference evidence="2 3" key="1">
    <citation type="submission" date="2019-09" db="EMBL/GenBank/DDBJ databases">
        <authorList>
            <person name="Cremers G."/>
        </authorList>
    </citation>
    <scope>NUCLEOTIDE SEQUENCE [LARGE SCALE GENOMIC DNA]</scope>
    <source>
        <strain evidence="2">4A</strain>
    </source>
</reference>
<dbReference type="GO" id="GO:0008168">
    <property type="term" value="F:methyltransferase activity"/>
    <property type="evidence" value="ECO:0007669"/>
    <property type="project" value="UniProtKB-KW"/>
</dbReference>
<dbReference type="EMBL" id="CABFVA020000076">
    <property type="protein sequence ID" value="VVM06871.1"/>
    <property type="molecule type" value="Genomic_DNA"/>
</dbReference>